<keyword evidence="7" id="KW-1185">Reference proteome</keyword>
<dbReference type="Proteomes" id="UP000189733">
    <property type="component" value="Unassembled WGS sequence"/>
</dbReference>
<dbReference type="RefSeq" id="WP_078683551.1">
    <property type="nucleotide sequence ID" value="NZ_FUYA01000001.1"/>
</dbReference>
<evidence type="ECO:0000256" key="2">
    <source>
        <dbReference type="ARBA" id="ARBA00022723"/>
    </source>
</evidence>
<evidence type="ECO:0000256" key="1">
    <source>
        <dbReference type="ARBA" id="ARBA00022485"/>
    </source>
</evidence>
<evidence type="ECO:0000256" key="3">
    <source>
        <dbReference type="ARBA" id="ARBA00023004"/>
    </source>
</evidence>
<dbReference type="SUPFAM" id="SSF54862">
    <property type="entry name" value="4Fe-4S ferredoxins"/>
    <property type="match status" value="1"/>
</dbReference>
<keyword evidence="2" id="KW-0479">Metal-binding</keyword>
<dbReference type="EMBL" id="FUYA01000001">
    <property type="protein sequence ID" value="SKA63858.1"/>
    <property type="molecule type" value="Genomic_DNA"/>
</dbReference>
<reference evidence="6 7" key="1">
    <citation type="submission" date="2017-02" db="EMBL/GenBank/DDBJ databases">
        <authorList>
            <person name="Peterson S.W."/>
        </authorList>
    </citation>
    <scope>NUCLEOTIDE SEQUENCE [LARGE SCALE GENOMIC DNA]</scope>
    <source>
        <strain evidence="6 7">DSM 18034</strain>
    </source>
</reference>
<name>A0A1T4VG75_9BACT</name>
<sequence>MKILRASHMERCIGCHSCSLACARLVHKTLSWDRCGIRIASAGGLTTGFEAKTCLACDPAPCSLACPTEAMRQRKGGGVTYRSKLCIHCGQCAKACPVDAIFMSPDENAPYVCIHCGQCVNFCPQNCLEFTEKPTHPKQTGGSS</sequence>
<dbReference type="GO" id="GO:0046872">
    <property type="term" value="F:metal ion binding"/>
    <property type="evidence" value="ECO:0007669"/>
    <property type="project" value="UniProtKB-KW"/>
</dbReference>
<feature type="domain" description="4Fe-4S ferredoxin-type" evidence="5">
    <location>
        <begin position="45"/>
        <end position="76"/>
    </location>
</feature>
<dbReference type="InterPro" id="IPR017900">
    <property type="entry name" value="4Fe4S_Fe_S_CS"/>
</dbReference>
<dbReference type="GO" id="GO:0051539">
    <property type="term" value="F:4 iron, 4 sulfur cluster binding"/>
    <property type="evidence" value="ECO:0007669"/>
    <property type="project" value="UniProtKB-KW"/>
</dbReference>
<dbReference type="PANTHER" id="PTHR42859:SF15">
    <property type="entry name" value="IRON-SULFUR CLUSTER BINDING PROTEIN"/>
    <property type="match status" value="1"/>
</dbReference>
<evidence type="ECO:0000256" key="4">
    <source>
        <dbReference type="ARBA" id="ARBA00023014"/>
    </source>
</evidence>
<dbReference type="AlphaFoldDB" id="A0A1T4VG75"/>
<dbReference type="Pfam" id="PF12800">
    <property type="entry name" value="Fer4_4"/>
    <property type="match status" value="1"/>
</dbReference>
<evidence type="ECO:0000259" key="5">
    <source>
        <dbReference type="PROSITE" id="PS51379"/>
    </source>
</evidence>
<dbReference type="STRING" id="1121442.SAMN02745702_00227"/>
<proteinExistence type="predicted"/>
<dbReference type="Pfam" id="PF00037">
    <property type="entry name" value="Fer4"/>
    <property type="match status" value="2"/>
</dbReference>
<dbReference type="PROSITE" id="PS51379">
    <property type="entry name" value="4FE4S_FER_2"/>
    <property type="match status" value="3"/>
</dbReference>
<keyword evidence="4" id="KW-0411">Iron-sulfur</keyword>
<evidence type="ECO:0000313" key="7">
    <source>
        <dbReference type="Proteomes" id="UP000189733"/>
    </source>
</evidence>
<dbReference type="InterPro" id="IPR017896">
    <property type="entry name" value="4Fe4S_Fe-S-bd"/>
</dbReference>
<gene>
    <name evidence="6" type="ORF">SAMN02745702_00227</name>
</gene>
<dbReference type="Gene3D" id="3.30.70.20">
    <property type="match status" value="2"/>
</dbReference>
<dbReference type="InterPro" id="IPR050294">
    <property type="entry name" value="RnfB_subfamily"/>
</dbReference>
<dbReference type="PANTHER" id="PTHR42859">
    <property type="entry name" value="OXIDOREDUCTASE"/>
    <property type="match status" value="1"/>
</dbReference>
<organism evidence="6 7">
    <name type="scientific">Desulfobaculum bizertense DSM 18034</name>
    <dbReference type="NCBI Taxonomy" id="1121442"/>
    <lineage>
        <taxon>Bacteria</taxon>
        <taxon>Pseudomonadati</taxon>
        <taxon>Thermodesulfobacteriota</taxon>
        <taxon>Desulfovibrionia</taxon>
        <taxon>Desulfovibrionales</taxon>
        <taxon>Desulfovibrionaceae</taxon>
        <taxon>Desulfobaculum</taxon>
    </lineage>
</organism>
<dbReference type="OrthoDB" id="9789030at2"/>
<evidence type="ECO:0000313" key="6">
    <source>
        <dbReference type="EMBL" id="SKA63858.1"/>
    </source>
</evidence>
<protein>
    <submittedName>
        <fullName evidence="6">4Fe-4S binding domain-containing protein</fullName>
    </submittedName>
</protein>
<keyword evidence="1" id="KW-0004">4Fe-4S</keyword>
<dbReference type="PROSITE" id="PS00198">
    <property type="entry name" value="4FE4S_FER_1"/>
    <property type="match status" value="2"/>
</dbReference>
<dbReference type="CDD" id="cd16370">
    <property type="entry name" value="DMSOR_beta_like"/>
    <property type="match status" value="1"/>
</dbReference>
<accession>A0A1T4VG75</accession>
<feature type="domain" description="4Fe-4S ferredoxin-type" evidence="5">
    <location>
        <begin position="113"/>
        <end position="133"/>
    </location>
</feature>
<keyword evidence="3" id="KW-0408">Iron</keyword>
<feature type="domain" description="4Fe-4S ferredoxin-type" evidence="5">
    <location>
        <begin position="77"/>
        <end position="106"/>
    </location>
</feature>